<evidence type="ECO:0000313" key="2">
    <source>
        <dbReference type="EMBL" id="WCL54412.1"/>
    </source>
</evidence>
<evidence type="ECO:0000313" key="3">
    <source>
        <dbReference type="Proteomes" id="UP001217500"/>
    </source>
</evidence>
<reference evidence="2" key="1">
    <citation type="submission" date="2023-01" db="EMBL/GenBank/DDBJ databases">
        <title>The genome sequence of Kordiimonadaceae bacterium 6D33.</title>
        <authorList>
            <person name="Liu Y."/>
        </authorList>
    </citation>
    <scope>NUCLEOTIDE SEQUENCE</scope>
    <source>
        <strain evidence="2">6D33</strain>
    </source>
</reference>
<feature type="transmembrane region" description="Helical" evidence="1">
    <location>
        <begin position="572"/>
        <end position="592"/>
    </location>
</feature>
<dbReference type="AlphaFoldDB" id="A0AAE9XQL0"/>
<feature type="transmembrane region" description="Helical" evidence="1">
    <location>
        <begin position="612"/>
        <end position="637"/>
    </location>
</feature>
<keyword evidence="1" id="KW-0812">Transmembrane</keyword>
<dbReference type="EMBL" id="CP116805">
    <property type="protein sequence ID" value="WCL54412.1"/>
    <property type="molecule type" value="Genomic_DNA"/>
</dbReference>
<keyword evidence="1" id="KW-1133">Transmembrane helix</keyword>
<dbReference type="KEGG" id="gso:PH603_01395"/>
<feature type="transmembrane region" description="Helical" evidence="1">
    <location>
        <begin position="36"/>
        <end position="57"/>
    </location>
</feature>
<evidence type="ECO:0000256" key="1">
    <source>
        <dbReference type="SAM" id="Phobius"/>
    </source>
</evidence>
<dbReference type="InterPro" id="IPR027628">
    <property type="entry name" value="DotA_TraY"/>
</dbReference>
<organism evidence="2 3">
    <name type="scientific">Gimibacter soli</name>
    <dbReference type="NCBI Taxonomy" id="3024400"/>
    <lineage>
        <taxon>Bacteria</taxon>
        <taxon>Pseudomonadati</taxon>
        <taxon>Pseudomonadota</taxon>
        <taxon>Alphaproteobacteria</taxon>
        <taxon>Kordiimonadales</taxon>
        <taxon>Temperatibacteraceae</taxon>
        <taxon>Gimibacter</taxon>
    </lineage>
</organism>
<dbReference type="RefSeq" id="WP_289504131.1">
    <property type="nucleotide sequence ID" value="NZ_CP116805.1"/>
</dbReference>
<proteinExistence type="predicted"/>
<keyword evidence="1" id="KW-0472">Membrane</keyword>
<accession>A0AAE9XQL0</accession>
<dbReference type="Proteomes" id="UP001217500">
    <property type="component" value="Chromosome"/>
</dbReference>
<gene>
    <name evidence="2" type="ORF">PH603_01395</name>
</gene>
<name>A0AAE9XQL0_9PROT</name>
<dbReference type="NCBIfam" id="TIGR04346">
    <property type="entry name" value="DotA_TraY"/>
    <property type="match status" value="1"/>
</dbReference>
<feature type="transmembrane region" description="Helical" evidence="1">
    <location>
        <begin position="546"/>
        <end position="566"/>
    </location>
</feature>
<feature type="transmembrane region" description="Helical" evidence="1">
    <location>
        <begin position="657"/>
        <end position="676"/>
    </location>
</feature>
<keyword evidence="3" id="KW-1185">Reference proteome</keyword>
<sequence length="762" mass="82409">MVETGYENDQIYRALDVITSASGQGGSVIATLFDQYNSYVLVVATGWLTYLLLIGIVNSAKDGEAFGRGWSGTWGMLRVVGSFTMLAPTASGYPIIISVIMAIAGQAVGMANDLWERGVNQMTEHVSPISASNGLDVTRVAQQIWEIQSCRVLINSIFFERYDLEKINEIELILMGEDGQGNLQLTTTPLMVDGEEILGKNACGSAQIGGPAIAGEDVSAPAVTAMQNLHAQQIKKIARAAQPMLVNIAGMTLNSRTTKWKDSSNRTAAGKIGGTISEYNQLVIAQAAMIADEEGDRLRADFKDRALKSGWAGAGMYWLEISKLNARAASGMRFLPKIVGPDWDYIIEQFNNDDHISGKVEAFRHTINDTWLMVDRGTGFSIDVNEKERELEWSDMMSVEVWSDGFDSLKNWFSKYLTQSVRRAQYATLSITNFSAEGGSAEDSAEYREAMANGADPEKLADMMEGGGVVDPITSLTGFGHILLNTSEAIFGGMAGAKMILTAAAKSADNLANQPVAGAAAAPLSGGLAAAVSLHQSLSTYTNSMAGTLFLVGVYFAFVIPFMVWINYLFAIFQWMIGVVEAILAAPLWMVIHMSFKGDEFVDNRMVPGWLILLGVLIKPMLIVIGFFLTIAVYYIFISIAMSQFIPFFNGMVAGKVGITATIVMLVFQVVVAWYIGKLSFRLMTSVPDTIFNVWFNIQSRGNVEGDVAGALAGTGITQRFEGVVAAAATMNKTPTGRVRSAGVDIENVNPEGGSLRPNVKD</sequence>
<protein>
    <submittedName>
        <fullName evidence="2">DotA/TraY family protein</fullName>
    </submittedName>
</protein>